<dbReference type="RefSeq" id="WP_161255282.1">
    <property type="nucleotide sequence ID" value="NZ_WXEY01000003.1"/>
</dbReference>
<comment type="caution">
    <text evidence="1">The sequence shown here is derived from an EMBL/GenBank/DDBJ whole genome shotgun (WGS) entry which is preliminary data.</text>
</comment>
<dbReference type="EMBL" id="WXEY01000003">
    <property type="protein sequence ID" value="MZP28896.1"/>
    <property type="molecule type" value="Genomic_DNA"/>
</dbReference>
<reference evidence="1 2" key="1">
    <citation type="submission" date="2020-01" db="EMBL/GenBank/DDBJ databases">
        <title>Whole-genome sequence of Heliobacterium undosum DSM 13378.</title>
        <authorList>
            <person name="Kyndt J.A."/>
            <person name="Meyer T.E."/>
        </authorList>
    </citation>
    <scope>NUCLEOTIDE SEQUENCE [LARGE SCALE GENOMIC DNA]</scope>
    <source>
        <strain evidence="1 2">DSM 13378</strain>
    </source>
</reference>
<sequence length="310" mass="34854">MNDLMQRLEAYRVEQKITSKGKLAVVLFVSRLAREKGLPLDANELITDKGQVHGLGKAVVQKILADYGITRVLAKEGGRTSRGSMDTIRRYVKFLNDLHQENLADTEAIEAWWIQQVPKYVSVETVPPLVLKYDAGKSLRSMIRDLLEQAEKRQRDHPGSVYASAVLQHLIATTVKLALPNAEIAQSFSIADEQPGRSGDLLIGHVSLHVSTSPSEALIRTCKAELDSGKRPIIITVSRQAPVAEALAEYMGLEERIDIWDVEQFISANLHEINQFEPSRYNASLNNFVTEYNNMVLGYETDIRIRFKNR</sequence>
<evidence type="ECO:0000313" key="2">
    <source>
        <dbReference type="Proteomes" id="UP000463470"/>
    </source>
</evidence>
<accession>A0A845L039</accession>
<organism evidence="1 2">
    <name type="scientific">Heliomicrobium undosum</name>
    <dbReference type="NCBI Taxonomy" id="121734"/>
    <lineage>
        <taxon>Bacteria</taxon>
        <taxon>Bacillati</taxon>
        <taxon>Bacillota</taxon>
        <taxon>Clostridia</taxon>
        <taxon>Eubacteriales</taxon>
        <taxon>Heliobacteriaceae</taxon>
        <taxon>Heliomicrobium</taxon>
    </lineage>
</organism>
<dbReference type="AlphaFoldDB" id="A0A845L039"/>
<dbReference type="Pfam" id="PF16280">
    <property type="entry name" value="DUF4928"/>
    <property type="match status" value="1"/>
</dbReference>
<name>A0A845L039_9FIRM</name>
<keyword evidence="2" id="KW-1185">Reference proteome</keyword>
<proteinExistence type="predicted"/>
<evidence type="ECO:0000313" key="1">
    <source>
        <dbReference type="EMBL" id="MZP28896.1"/>
    </source>
</evidence>
<gene>
    <name evidence="1" type="ORF">GTO91_04125</name>
</gene>
<dbReference type="InterPro" id="IPR032564">
    <property type="entry name" value="DUF4928"/>
</dbReference>
<dbReference type="OrthoDB" id="4351134at2"/>
<protein>
    <submittedName>
        <fullName evidence="1">DUF4928 domain-containing protein</fullName>
    </submittedName>
</protein>
<dbReference type="Proteomes" id="UP000463470">
    <property type="component" value="Unassembled WGS sequence"/>
</dbReference>